<feature type="transmembrane region" description="Helical" evidence="9">
    <location>
        <begin position="188"/>
        <end position="208"/>
    </location>
</feature>
<accession>A0ABN8PGF5</accession>
<dbReference type="InterPro" id="IPR000276">
    <property type="entry name" value="GPCR_Rhodpsn"/>
</dbReference>
<evidence type="ECO:0000256" key="7">
    <source>
        <dbReference type="ARBA" id="ARBA00023224"/>
    </source>
</evidence>
<dbReference type="EMBL" id="CALNXK010000070">
    <property type="protein sequence ID" value="CAH3143329.1"/>
    <property type="molecule type" value="Genomic_DNA"/>
</dbReference>
<reference evidence="11 12" key="1">
    <citation type="submission" date="2022-05" db="EMBL/GenBank/DDBJ databases">
        <authorList>
            <consortium name="Genoscope - CEA"/>
            <person name="William W."/>
        </authorList>
    </citation>
    <scope>NUCLEOTIDE SEQUENCE [LARGE SCALE GENOMIC DNA]</scope>
</reference>
<comment type="subcellular location">
    <subcellularLocation>
        <location evidence="1">Membrane</location>
        <topology evidence="1">Multi-pass membrane protein</topology>
    </subcellularLocation>
</comment>
<name>A0ABN8PGF5_9CNID</name>
<comment type="similarity">
    <text evidence="8">Belongs to the G-protein coupled receptor 1 family.</text>
</comment>
<evidence type="ECO:0000313" key="11">
    <source>
        <dbReference type="EMBL" id="CAH3143329.1"/>
    </source>
</evidence>
<evidence type="ECO:0000256" key="8">
    <source>
        <dbReference type="RuleBase" id="RU000688"/>
    </source>
</evidence>
<dbReference type="PANTHER" id="PTHR45695">
    <property type="entry name" value="LEUCOKININ RECEPTOR-RELATED"/>
    <property type="match status" value="1"/>
</dbReference>
<feature type="domain" description="G-protein coupled receptors family 1 profile" evidence="10">
    <location>
        <begin position="34"/>
        <end position="296"/>
    </location>
</feature>
<keyword evidence="12" id="KW-1185">Reference proteome</keyword>
<evidence type="ECO:0000313" key="12">
    <source>
        <dbReference type="Proteomes" id="UP001159405"/>
    </source>
</evidence>
<dbReference type="Proteomes" id="UP001159405">
    <property type="component" value="Unassembled WGS sequence"/>
</dbReference>
<dbReference type="Pfam" id="PF00001">
    <property type="entry name" value="7tm_1"/>
    <property type="match status" value="1"/>
</dbReference>
<feature type="transmembrane region" description="Helical" evidence="9">
    <location>
        <begin position="135"/>
        <end position="153"/>
    </location>
</feature>
<evidence type="ECO:0000259" key="10">
    <source>
        <dbReference type="PROSITE" id="PS50262"/>
    </source>
</evidence>
<evidence type="ECO:0000256" key="3">
    <source>
        <dbReference type="ARBA" id="ARBA00022989"/>
    </source>
</evidence>
<feature type="transmembrane region" description="Helical" evidence="9">
    <location>
        <begin position="55"/>
        <end position="77"/>
    </location>
</feature>
<feature type="transmembrane region" description="Helical" evidence="9">
    <location>
        <begin position="238"/>
        <end position="256"/>
    </location>
</feature>
<keyword evidence="7 8" id="KW-0807">Transducer</keyword>
<dbReference type="PANTHER" id="PTHR45695:SF9">
    <property type="entry name" value="LEUCOKININ RECEPTOR"/>
    <property type="match status" value="1"/>
</dbReference>
<evidence type="ECO:0000256" key="9">
    <source>
        <dbReference type="SAM" id="Phobius"/>
    </source>
</evidence>
<evidence type="ECO:0000256" key="2">
    <source>
        <dbReference type="ARBA" id="ARBA00022692"/>
    </source>
</evidence>
<feature type="transmembrane region" description="Helical" evidence="9">
    <location>
        <begin position="18"/>
        <end position="43"/>
    </location>
</feature>
<dbReference type="SMART" id="SM01381">
    <property type="entry name" value="7TM_GPCR_Srsx"/>
    <property type="match status" value="1"/>
</dbReference>
<dbReference type="PRINTS" id="PR00237">
    <property type="entry name" value="GPCRRHODOPSN"/>
</dbReference>
<sequence>SSDDNACAFQPATLCLQIALSVAYATTLSMALLGNLVIIFLIFHYPKLKTTFNMLIVNMAASDVFASITAIPLSLAYLFQGVNWFQGGFAVFLCKFLPFLALISTGVSVLTLAWMAFDRYLAIVRTMRRPLSPRLTLAAIALTWTISAAMSVTELYKYRLFNESGQVICAPRWLEDLHESLKITKHEMVVRFFLLYLVPFLIMTILYLKLALHLRKRRAPGEQIDKNSQRIRELNRKVIFMLATIVTIFAICWLPAHVNHFLLTFDFKTYSCLPDWLILTSYFVTHANVAINPCLYFIFNENFRGAFRQQLWERFGRRRRNNGRRLLRTAPRTVSSSNAI</sequence>
<dbReference type="Gene3D" id="1.20.1070.10">
    <property type="entry name" value="Rhodopsin 7-helix transmembrane proteins"/>
    <property type="match status" value="1"/>
</dbReference>
<comment type="caution">
    <text evidence="11">The sequence shown here is derived from an EMBL/GenBank/DDBJ whole genome shotgun (WGS) entry which is preliminary data.</text>
</comment>
<dbReference type="SUPFAM" id="SSF81321">
    <property type="entry name" value="Family A G protein-coupled receptor-like"/>
    <property type="match status" value="1"/>
</dbReference>
<evidence type="ECO:0000256" key="6">
    <source>
        <dbReference type="ARBA" id="ARBA00023170"/>
    </source>
</evidence>
<gene>
    <name evidence="11" type="ORF">PLOB_00043332</name>
</gene>
<dbReference type="PROSITE" id="PS00237">
    <property type="entry name" value="G_PROTEIN_RECEP_F1_1"/>
    <property type="match status" value="1"/>
</dbReference>
<proteinExistence type="inferred from homology"/>
<evidence type="ECO:0000256" key="1">
    <source>
        <dbReference type="ARBA" id="ARBA00004141"/>
    </source>
</evidence>
<dbReference type="PROSITE" id="PS50262">
    <property type="entry name" value="G_PROTEIN_RECEP_F1_2"/>
    <property type="match status" value="1"/>
</dbReference>
<dbReference type="CDD" id="cd00637">
    <property type="entry name" value="7tm_classA_rhodopsin-like"/>
    <property type="match status" value="1"/>
</dbReference>
<dbReference type="InterPro" id="IPR017452">
    <property type="entry name" value="GPCR_Rhodpsn_7TM"/>
</dbReference>
<protein>
    <recommendedName>
        <fullName evidence="10">G-protein coupled receptors family 1 profile domain-containing protein</fullName>
    </recommendedName>
</protein>
<keyword evidence="4 8" id="KW-0297">G-protein coupled receptor</keyword>
<keyword evidence="2 8" id="KW-0812">Transmembrane</keyword>
<keyword evidence="5 9" id="KW-0472">Membrane</keyword>
<feature type="transmembrane region" description="Helical" evidence="9">
    <location>
        <begin position="276"/>
        <end position="299"/>
    </location>
</feature>
<keyword evidence="3 9" id="KW-1133">Transmembrane helix</keyword>
<evidence type="ECO:0000256" key="4">
    <source>
        <dbReference type="ARBA" id="ARBA00023040"/>
    </source>
</evidence>
<organism evidence="11 12">
    <name type="scientific">Porites lobata</name>
    <dbReference type="NCBI Taxonomy" id="104759"/>
    <lineage>
        <taxon>Eukaryota</taxon>
        <taxon>Metazoa</taxon>
        <taxon>Cnidaria</taxon>
        <taxon>Anthozoa</taxon>
        <taxon>Hexacorallia</taxon>
        <taxon>Scleractinia</taxon>
        <taxon>Fungiina</taxon>
        <taxon>Poritidae</taxon>
        <taxon>Porites</taxon>
    </lineage>
</organism>
<feature type="non-terminal residue" evidence="11">
    <location>
        <position position="1"/>
    </location>
</feature>
<keyword evidence="6 8" id="KW-0675">Receptor</keyword>
<evidence type="ECO:0000256" key="5">
    <source>
        <dbReference type="ARBA" id="ARBA00023136"/>
    </source>
</evidence>
<feature type="transmembrane region" description="Helical" evidence="9">
    <location>
        <begin position="89"/>
        <end position="114"/>
    </location>
</feature>